<dbReference type="Pfam" id="PF05728">
    <property type="entry name" value="UPF0227"/>
    <property type="match status" value="1"/>
</dbReference>
<dbReference type="RefSeq" id="WP_087620327.1">
    <property type="nucleotide sequence ID" value="NZ_NEXX01000002.1"/>
</dbReference>
<dbReference type="Proteomes" id="UP000196536">
    <property type="component" value="Unassembled WGS sequence"/>
</dbReference>
<dbReference type="EMBL" id="NEXX01000002">
    <property type="protein sequence ID" value="OUY07784.1"/>
    <property type="molecule type" value="Genomic_DNA"/>
</dbReference>
<sequence>MSKNILFIHGFASVGQGLKSLQLQQMFDGQVLAPDLVHRPLQDVQTLSQLVAQHQIKTVIGSSLGGFYALLLALKYPINLILINPALQSPVTLQKYIGTVQRSDGQTFEWSEQQIAELSILLQNILLENLQKLDKSSVLVLLATRDEVLDYRIAAQLLQGANILLDEKADHRFADLQPYASLLQQWHQRP</sequence>
<dbReference type="AlphaFoldDB" id="A0A1Z9Z007"/>
<comment type="caution">
    <text evidence="1">The sequence shown here is derived from an EMBL/GenBank/DDBJ whole genome shotgun (WGS) entry which is preliminary data.</text>
</comment>
<reference evidence="1 2" key="1">
    <citation type="submission" date="2017-05" db="EMBL/GenBank/DDBJ databases">
        <title>Acinetobacter populi ANC 5415 (= PBJ7), whole genome shotgun sequencing project.</title>
        <authorList>
            <person name="Nemec A."/>
            <person name="Radolfova-Krizova L."/>
        </authorList>
    </citation>
    <scope>NUCLEOTIDE SEQUENCE [LARGE SCALE GENOMIC DNA]</scope>
    <source>
        <strain evidence="1 2">PBJ7</strain>
    </source>
</reference>
<protein>
    <recommendedName>
        <fullName evidence="3">Esterase</fullName>
    </recommendedName>
</protein>
<evidence type="ECO:0000313" key="2">
    <source>
        <dbReference type="Proteomes" id="UP000196536"/>
    </source>
</evidence>
<dbReference type="InterPro" id="IPR029058">
    <property type="entry name" value="AB_hydrolase_fold"/>
</dbReference>
<dbReference type="InterPro" id="IPR008886">
    <property type="entry name" value="UPF0227/Esterase_YqiA"/>
</dbReference>
<evidence type="ECO:0000313" key="1">
    <source>
        <dbReference type="EMBL" id="OUY07784.1"/>
    </source>
</evidence>
<dbReference type="SUPFAM" id="SSF53474">
    <property type="entry name" value="alpha/beta-Hydrolases"/>
    <property type="match status" value="1"/>
</dbReference>
<dbReference type="PANTHER" id="PTHR35602">
    <property type="entry name" value="ESTERASE YQIA-RELATED"/>
    <property type="match status" value="1"/>
</dbReference>
<keyword evidence="2" id="KW-1185">Reference proteome</keyword>
<evidence type="ECO:0008006" key="3">
    <source>
        <dbReference type="Google" id="ProtNLM"/>
    </source>
</evidence>
<dbReference type="OrthoDB" id="9814831at2"/>
<dbReference type="Gene3D" id="3.40.50.1820">
    <property type="entry name" value="alpha/beta hydrolase"/>
    <property type="match status" value="1"/>
</dbReference>
<accession>A0A1Z9Z007</accession>
<name>A0A1Z9Z007_9GAMM</name>
<organism evidence="1 2">
    <name type="scientific">Acinetobacter populi</name>
    <dbReference type="NCBI Taxonomy" id="1582270"/>
    <lineage>
        <taxon>Bacteria</taxon>
        <taxon>Pseudomonadati</taxon>
        <taxon>Pseudomonadota</taxon>
        <taxon>Gammaproteobacteria</taxon>
        <taxon>Moraxellales</taxon>
        <taxon>Moraxellaceae</taxon>
        <taxon>Acinetobacter</taxon>
    </lineage>
</organism>
<dbReference type="PANTHER" id="PTHR35602:SF3">
    <property type="entry name" value="ESTERASE YQIA"/>
    <property type="match status" value="1"/>
</dbReference>
<gene>
    <name evidence="1" type="ORF">CAP51_08645</name>
</gene>
<proteinExistence type="predicted"/>